<accession>A0ABQ2D8R8</accession>
<gene>
    <name evidence="3" type="ORF">GCM10008938_38660</name>
</gene>
<keyword evidence="1" id="KW-0812">Transmembrane</keyword>
<evidence type="ECO:0000256" key="1">
    <source>
        <dbReference type="SAM" id="Phobius"/>
    </source>
</evidence>
<evidence type="ECO:0000259" key="2">
    <source>
        <dbReference type="Pfam" id="PF22570"/>
    </source>
</evidence>
<reference evidence="4" key="1">
    <citation type="journal article" date="2019" name="Int. J. Syst. Evol. Microbiol.">
        <title>The Global Catalogue of Microorganisms (GCM) 10K type strain sequencing project: providing services to taxonomists for standard genome sequencing and annotation.</title>
        <authorList>
            <consortium name="The Broad Institute Genomics Platform"/>
            <consortium name="The Broad Institute Genome Sequencing Center for Infectious Disease"/>
            <person name="Wu L."/>
            <person name="Ma J."/>
        </authorList>
    </citation>
    <scope>NUCLEOTIDE SEQUENCE [LARGE SCALE GENOMIC DNA]</scope>
    <source>
        <strain evidence="4">JCM 14370</strain>
    </source>
</reference>
<dbReference type="RefSeq" id="WP_189005536.1">
    <property type="nucleotide sequence ID" value="NZ_BMOD01000019.1"/>
</dbReference>
<dbReference type="Proteomes" id="UP000632222">
    <property type="component" value="Unassembled WGS sequence"/>
</dbReference>
<keyword evidence="1" id="KW-0472">Membrane</keyword>
<comment type="caution">
    <text evidence="3">The sequence shown here is derived from an EMBL/GenBank/DDBJ whole genome shotgun (WGS) entry which is preliminary data.</text>
</comment>
<feature type="domain" description="LiaF transmembrane" evidence="2">
    <location>
        <begin position="23"/>
        <end position="123"/>
    </location>
</feature>
<feature type="transmembrane region" description="Helical" evidence="1">
    <location>
        <begin position="47"/>
        <end position="66"/>
    </location>
</feature>
<feature type="transmembrane region" description="Helical" evidence="1">
    <location>
        <begin position="104"/>
        <end position="121"/>
    </location>
</feature>
<evidence type="ECO:0000313" key="4">
    <source>
        <dbReference type="Proteomes" id="UP000632222"/>
    </source>
</evidence>
<dbReference type="Pfam" id="PF22570">
    <property type="entry name" value="LiaF-TM"/>
    <property type="match status" value="1"/>
</dbReference>
<sequence length="131" mass="14896">MQNDMNDNINAEVKNAGKDRTPVWGIMGIAVGLLLLGQMVFQGFELHNWWACFMLIPGMGMGWRAYRLYQRQGRISPQVADQLIGSLPLLTVALIFLLNLDFGRVWPIFIIMGGLMTLLRSKVEPRTYQPE</sequence>
<protein>
    <recommendedName>
        <fullName evidence="2">LiaF transmembrane domain-containing protein</fullName>
    </recommendedName>
</protein>
<keyword evidence="1" id="KW-1133">Transmembrane helix</keyword>
<feature type="transmembrane region" description="Helical" evidence="1">
    <location>
        <begin position="78"/>
        <end position="98"/>
    </location>
</feature>
<evidence type="ECO:0000313" key="3">
    <source>
        <dbReference type="EMBL" id="GGJ48945.1"/>
    </source>
</evidence>
<feature type="transmembrane region" description="Helical" evidence="1">
    <location>
        <begin position="21"/>
        <end position="41"/>
    </location>
</feature>
<keyword evidence="4" id="KW-1185">Reference proteome</keyword>
<dbReference type="InterPro" id="IPR054331">
    <property type="entry name" value="LiaF_TM"/>
</dbReference>
<proteinExistence type="predicted"/>
<dbReference type="EMBL" id="BMOD01000019">
    <property type="protein sequence ID" value="GGJ48945.1"/>
    <property type="molecule type" value="Genomic_DNA"/>
</dbReference>
<organism evidence="3 4">
    <name type="scientific">Deinococcus roseus</name>
    <dbReference type="NCBI Taxonomy" id="392414"/>
    <lineage>
        <taxon>Bacteria</taxon>
        <taxon>Thermotogati</taxon>
        <taxon>Deinococcota</taxon>
        <taxon>Deinococci</taxon>
        <taxon>Deinococcales</taxon>
        <taxon>Deinococcaceae</taxon>
        <taxon>Deinococcus</taxon>
    </lineage>
</organism>
<name>A0ABQ2D8R8_9DEIO</name>